<reference evidence="1 2" key="1">
    <citation type="submission" date="2021-11" db="EMBL/GenBank/DDBJ databases">
        <authorList>
            <person name="Islam A."/>
            <person name="Islam S."/>
            <person name="Flora M.S."/>
            <person name="Rahman M."/>
            <person name="Ziaur R.M."/>
            <person name="Epstein J.H."/>
            <person name="Hassan M."/>
            <person name="Klassen M."/>
            <person name="Woodard K."/>
            <person name="Webb A."/>
            <person name="Webby R.J."/>
            <person name="El Zowalaty M.E."/>
        </authorList>
    </citation>
    <scope>NUCLEOTIDE SEQUENCE [LARGE SCALE GENOMIC DNA]</scope>
    <source>
        <strain evidence="1">Pf1</strain>
    </source>
</reference>
<evidence type="ECO:0008006" key="3">
    <source>
        <dbReference type="Google" id="ProtNLM"/>
    </source>
</evidence>
<dbReference type="Proteomes" id="UP001157938">
    <property type="component" value="Unassembled WGS sequence"/>
</dbReference>
<sequence>MTTLKTKLNGNPVKHAFRKYGLRKAKDNLLEHEKFNEWFTKTKELHPQNFNKEAIFMLKHYYSDGELYKIFDAGKAKSAEVLDARKGESTEVLNAEKGESTENVAKGLQASKLDDILTSPNLPVWTGYLKDYNTANPGHAMDEIRVLVNNYDEKAVFGMLEAAKEVEGTKKLATIWQEQQMKY</sequence>
<accession>A0ABN8C4R1</accession>
<keyword evidence="2" id="KW-1185">Reference proteome</keyword>
<protein>
    <recommendedName>
        <fullName evidence="3">RxLR effector protein</fullName>
    </recommendedName>
</protein>
<name>A0ABN8C4R1_9STRA</name>
<comment type="caution">
    <text evidence="1">The sequence shown here is derived from an EMBL/GenBank/DDBJ whole genome shotgun (WGS) entry which is preliminary data.</text>
</comment>
<organism evidence="1 2">
    <name type="scientific">Peronospora farinosa</name>
    <dbReference type="NCBI Taxonomy" id="134698"/>
    <lineage>
        <taxon>Eukaryota</taxon>
        <taxon>Sar</taxon>
        <taxon>Stramenopiles</taxon>
        <taxon>Oomycota</taxon>
        <taxon>Peronosporomycetes</taxon>
        <taxon>Peronosporales</taxon>
        <taxon>Peronosporaceae</taxon>
        <taxon>Peronospora</taxon>
    </lineage>
</organism>
<proteinExistence type="predicted"/>
<dbReference type="EMBL" id="CAKLBC010000661">
    <property type="protein sequence ID" value="CAH0487498.1"/>
    <property type="molecule type" value="Genomic_DNA"/>
</dbReference>
<evidence type="ECO:0000313" key="2">
    <source>
        <dbReference type="Proteomes" id="UP001157938"/>
    </source>
</evidence>
<gene>
    <name evidence="1" type="ORF">PFR001_LOCUS3042</name>
</gene>
<evidence type="ECO:0000313" key="1">
    <source>
        <dbReference type="EMBL" id="CAH0487498.1"/>
    </source>
</evidence>